<accession>A0A3P1YDM8</accession>
<evidence type="ECO:0000313" key="1">
    <source>
        <dbReference type="EMBL" id="RRD69182.1"/>
    </source>
</evidence>
<sequence length="79" mass="8968">MLQKYSLEDVNTKEEIVDAVGNNAANSVSIIYGNNALNKIKKESEKELIDLIIHFKEEVSERIVLKLTELVNSRSLMFS</sequence>
<name>A0A3P1YDM8_TANFO</name>
<protein>
    <submittedName>
        <fullName evidence="1">Uncharacterized protein</fullName>
    </submittedName>
</protein>
<dbReference type="AlphaFoldDB" id="A0A3P1YDM8"/>
<dbReference type="EMBL" id="RQYN01000129">
    <property type="protein sequence ID" value="RRD69182.1"/>
    <property type="molecule type" value="Genomic_DNA"/>
</dbReference>
<proteinExistence type="predicted"/>
<dbReference type="Proteomes" id="UP000279860">
    <property type="component" value="Unassembled WGS sequence"/>
</dbReference>
<gene>
    <name evidence="1" type="ORF">EII41_13605</name>
</gene>
<organism evidence="1 2">
    <name type="scientific">Tannerella forsythia</name>
    <name type="common">Bacteroides forsythus</name>
    <dbReference type="NCBI Taxonomy" id="28112"/>
    <lineage>
        <taxon>Bacteria</taxon>
        <taxon>Pseudomonadati</taxon>
        <taxon>Bacteroidota</taxon>
        <taxon>Bacteroidia</taxon>
        <taxon>Bacteroidales</taxon>
        <taxon>Tannerellaceae</taxon>
        <taxon>Tannerella</taxon>
    </lineage>
</organism>
<comment type="caution">
    <text evidence="1">The sequence shown here is derived from an EMBL/GenBank/DDBJ whole genome shotgun (WGS) entry which is preliminary data.</text>
</comment>
<reference evidence="1 2" key="1">
    <citation type="submission" date="2018-11" db="EMBL/GenBank/DDBJ databases">
        <title>Genomes From Bacteria Associated with the Canine Oral Cavity: a Test Case for Automated Genome-Based Taxonomic Assignment.</title>
        <authorList>
            <person name="Coil D.A."/>
            <person name="Jospin G."/>
            <person name="Darling A.E."/>
            <person name="Wallis C."/>
            <person name="Davis I.J."/>
            <person name="Harris S."/>
            <person name="Eisen J.A."/>
            <person name="Holcombe L.J."/>
            <person name="O'Flynn C."/>
        </authorList>
    </citation>
    <scope>NUCLEOTIDE SEQUENCE [LARGE SCALE GENOMIC DNA]</scope>
    <source>
        <strain evidence="1 2">OH1426_COT-023</strain>
    </source>
</reference>
<evidence type="ECO:0000313" key="2">
    <source>
        <dbReference type="Proteomes" id="UP000279860"/>
    </source>
</evidence>
<dbReference type="RefSeq" id="WP_124791005.1">
    <property type="nucleotide sequence ID" value="NZ_RQYN01000129.1"/>
</dbReference>